<comment type="catalytic activity">
    <reaction evidence="10">
        <text>an acyl phosphate + sn-glycerol 3-phosphate = a 1-acyl-sn-glycero-3-phosphate + phosphate</text>
        <dbReference type="Rhea" id="RHEA:34075"/>
        <dbReference type="ChEBI" id="CHEBI:43474"/>
        <dbReference type="ChEBI" id="CHEBI:57597"/>
        <dbReference type="ChEBI" id="CHEBI:57970"/>
        <dbReference type="ChEBI" id="CHEBI:59918"/>
        <dbReference type="EC" id="2.3.1.275"/>
    </reaction>
</comment>
<feature type="transmembrane region" description="Helical" evidence="10">
    <location>
        <begin position="12"/>
        <end position="31"/>
    </location>
</feature>
<dbReference type="GO" id="GO:0005886">
    <property type="term" value="C:plasma membrane"/>
    <property type="evidence" value="ECO:0007669"/>
    <property type="project" value="UniProtKB-SubCell"/>
</dbReference>
<comment type="similarity">
    <text evidence="10">Belongs to the PlsY family.</text>
</comment>
<keyword evidence="3 10" id="KW-0808">Transferase</keyword>
<keyword evidence="8 10" id="KW-0594">Phospholipid biosynthesis</keyword>
<keyword evidence="2 10" id="KW-0444">Lipid biosynthesis</keyword>
<dbReference type="PATRIC" id="fig|1264554.4.peg.304"/>
<keyword evidence="11" id="KW-0012">Acyltransferase</keyword>
<dbReference type="Pfam" id="PF02660">
    <property type="entry name" value="G3P_acyltransf"/>
    <property type="match status" value="1"/>
</dbReference>
<protein>
    <recommendedName>
        <fullName evidence="10">Glycerol-3-phosphate acyltransferase</fullName>
    </recommendedName>
    <alternativeName>
        <fullName evidence="10">Acyl-PO4 G3P acyltransferase</fullName>
    </alternativeName>
    <alternativeName>
        <fullName evidence="10">Acyl-phosphate--glycerol-3-phosphate acyltransferase</fullName>
    </alternativeName>
    <alternativeName>
        <fullName evidence="10">G3P acyltransferase</fullName>
        <shortName evidence="10">GPAT</shortName>
        <ecNumber evidence="10">2.3.1.275</ecNumber>
    </alternativeName>
    <alternativeName>
        <fullName evidence="10">Lysophosphatidic acid synthase</fullName>
        <shortName evidence="10">LPA synthase</shortName>
    </alternativeName>
</protein>
<organism evidence="11 12">
    <name type="scientific">Mycoplasmopsis meleagridis ATCC 25294</name>
    <dbReference type="NCBI Taxonomy" id="1264554"/>
    <lineage>
        <taxon>Bacteria</taxon>
        <taxon>Bacillati</taxon>
        <taxon>Mycoplasmatota</taxon>
        <taxon>Mycoplasmoidales</taxon>
        <taxon>Metamycoplasmataceae</taxon>
        <taxon>Mycoplasmopsis</taxon>
    </lineage>
</organism>
<dbReference type="RefSeq" id="WP_046096784.1">
    <property type="nucleotide sequence ID" value="NZ_JZXN01000011.1"/>
</dbReference>
<proteinExistence type="inferred from homology"/>
<comment type="function">
    <text evidence="10">Catalyzes the transfer of an acyl group from acyl-phosphate (acyl-PO(4)) to glycerol-3-phosphate (G3P) to form lysophosphatidic acid (LPA). This enzyme utilizes acyl-phosphate as fatty acyl donor, but not acyl-CoA or acyl-ACP.</text>
</comment>
<dbReference type="EMBL" id="JZXN01000011">
    <property type="protein sequence ID" value="KKB27032.1"/>
    <property type="molecule type" value="Genomic_DNA"/>
</dbReference>
<dbReference type="NCBIfam" id="TIGR00023">
    <property type="entry name" value="glycerol-3-phosphate 1-O-acyltransferase PlsY"/>
    <property type="match status" value="1"/>
</dbReference>
<evidence type="ECO:0000256" key="6">
    <source>
        <dbReference type="ARBA" id="ARBA00023098"/>
    </source>
</evidence>
<evidence type="ECO:0000313" key="11">
    <source>
        <dbReference type="EMBL" id="KKB27032.1"/>
    </source>
</evidence>
<dbReference type="InterPro" id="IPR003811">
    <property type="entry name" value="G3P_acylTferase_PlsY"/>
</dbReference>
<feature type="transmembrane region" description="Helical" evidence="10">
    <location>
        <begin position="96"/>
        <end position="116"/>
    </location>
</feature>
<feature type="transmembrane region" description="Helical" evidence="10">
    <location>
        <begin position="61"/>
        <end position="84"/>
    </location>
</feature>
<dbReference type="Proteomes" id="UP000033750">
    <property type="component" value="Unassembled WGS sequence"/>
</dbReference>
<dbReference type="GO" id="GO:0043772">
    <property type="term" value="F:acyl-phosphate glycerol-3-phosphate acyltransferase activity"/>
    <property type="evidence" value="ECO:0007669"/>
    <property type="project" value="UniProtKB-UniRule"/>
</dbReference>
<comment type="subcellular location">
    <subcellularLocation>
        <location evidence="10">Cell membrane</location>
        <topology evidence="10">Multi-pass membrane protein</topology>
    </subcellularLocation>
</comment>
<comment type="pathway">
    <text evidence="10">Lipid metabolism; phospholipid metabolism.</text>
</comment>
<dbReference type="HAMAP" id="MF_01043">
    <property type="entry name" value="PlsY"/>
    <property type="match status" value="1"/>
</dbReference>
<evidence type="ECO:0000256" key="4">
    <source>
        <dbReference type="ARBA" id="ARBA00022692"/>
    </source>
</evidence>
<dbReference type="STRING" id="29561.MM26B8_03090"/>
<accession>A0A0F5H2H5</accession>
<keyword evidence="6 10" id="KW-0443">Lipid metabolism</keyword>
<reference evidence="11 12" key="1">
    <citation type="submission" date="2015-03" db="EMBL/GenBank/DDBJ databases">
        <title>Genome sequence of Mycoplasma meleagridis strain ATCC 25294.</title>
        <authorList>
            <person name="Yacoub E."/>
            <person name="Blanchard A."/>
            <person name="Sirand-Pugnet P."/>
            <person name="Mardassi B.B.A."/>
        </authorList>
    </citation>
    <scope>NUCLEOTIDE SEQUENCE [LARGE SCALE GENOMIC DNA]</scope>
    <source>
        <strain evidence="11 12">ATCC 25294</strain>
    </source>
</reference>
<sequence length="238" mass="26784">MYNVGLSLLYNIIFFLVGYIFIGSLNTSIILSKWKRKDDVRNYHSKNAGATNSLRTYGKKFALIVFLIDFFKVILSVLIAALIINLAINKSNYKVFVSPQIIALGIIIGHIFPCWFKFKGGKGVACSAALILTINLVAFLIAALIFWSIALTKKIVSLASISVALATIPFIFIPWMTQGILGFWINNVAFNPYLTPLSKFWFISPLIYLIASLLVVIMHYENIKRIINGKEKQLKIKK</sequence>
<evidence type="ECO:0000256" key="2">
    <source>
        <dbReference type="ARBA" id="ARBA00022516"/>
    </source>
</evidence>
<feature type="transmembrane region" description="Helical" evidence="10">
    <location>
        <begin position="128"/>
        <end position="149"/>
    </location>
</feature>
<dbReference type="SMART" id="SM01207">
    <property type="entry name" value="G3P_acyltransf"/>
    <property type="match status" value="1"/>
</dbReference>
<evidence type="ECO:0000256" key="10">
    <source>
        <dbReference type="HAMAP-Rule" id="MF_01043"/>
    </source>
</evidence>
<dbReference type="UniPathway" id="UPA00085"/>
<evidence type="ECO:0000256" key="3">
    <source>
        <dbReference type="ARBA" id="ARBA00022679"/>
    </source>
</evidence>
<dbReference type="OrthoDB" id="9777124at2"/>
<name>A0A0F5H2H5_9BACT</name>
<comment type="subunit">
    <text evidence="10">Probably interacts with PlsX.</text>
</comment>
<comment type="caution">
    <text evidence="11">The sequence shown here is derived from an EMBL/GenBank/DDBJ whole genome shotgun (WGS) entry which is preliminary data.</text>
</comment>
<evidence type="ECO:0000256" key="7">
    <source>
        <dbReference type="ARBA" id="ARBA00023136"/>
    </source>
</evidence>
<keyword evidence="9 10" id="KW-1208">Phospholipid metabolism</keyword>
<evidence type="ECO:0000313" key="12">
    <source>
        <dbReference type="Proteomes" id="UP000033750"/>
    </source>
</evidence>
<keyword evidence="5 10" id="KW-1133">Transmembrane helix</keyword>
<dbReference type="PANTHER" id="PTHR30309">
    <property type="entry name" value="INNER MEMBRANE PROTEIN YGIH"/>
    <property type="match status" value="1"/>
</dbReference>
<evidence type="ECO:0000256" key="5">
    <source>
        <dbReference type="ARBA" id="ARBA00022989"/>
    </source>
</evidence>
<keyword evidence="7 10" id="KW-0472">Membrane</keyword>
<dbReference type="AlphaFoldDB" id="A0A0F5H2H5"/>
<keyword evidence="1 10" id="KW-1003">Cell membrane</keyword>
<dbReference type="GO" id="GO:0008654">
    <property type="term" value="P:phospholipid biosynthetic process"/>
    <property type="evidence" value="ECO:0007669"/>
    <property type="project" value="UniProtKB-UniRule"/>
</dbReference>
<dbReference type="EC" id="2.3.1.275" evidence="10"/>
<evidence type="ECO:0000256" key="8">
    <source>
        <dbReference type="ARBA" id="ARBA00023209"/>
    </source>
</evidence>
<evidence type="ECO:0000256" key="1">
    <source>
        <dbReference type="ARBA" id="ARBA00022475"/>
    </source>
</evidence>
<feature type="transmembrane region" description="Helical" evidence="10">
    <location>
        <begin position="200"/>
        <end position="220"/>
    </location>
</feature>
<keyword evidence="4 10" id="KW-0812">Transmembrane</keyword>
<evidence type="ECO:0000256" key="9">
    <source>
        <dbReference type="ARBA" id="ARBA00023264"/>
    </source>
</evidence>
<dbReference type="PANTHER" id="PTHR30309:SF0">
    <property type="entry name" value="GLYCEROL-3-PHOSPHATE ACYLTRANSFERASE-RELATED"/>
    <property type="match status" value="1"/>
</dbReference>
<keyword evidence="12" id="KW-1185">Reference proteome</keyword>
<gene>
    <name evidence="10" type="primary">plsY</name>
    <name evidence="11" type="ORF">MMELEA_03490</name>
</gene>